<name>A0A068SHD2_9FUNG</name>
<protein>
    <submittedName>
        <fullName evidence="2">Uncharacterized protein</fullName>
    </submittedName>
</protein>
<sequence length="248" mass="28337">MPKKQTPTVPRSHHKSSFPLEGIQGSATYFANRPLHQWTYDSYASHFGGHSNSIRQQYNNDLDQLRGQQIPRPVKGYITGLMQAPFTADNNQGPNQSYTATGNSIIVANSSNVTLNATREYRPEPKVSRNEIEEDLSSNNPANRSFDEHQHRIYIYDYLEGVEDWKPVGRWIIDDLDITEKLVLYRARSINLAKAGENLSDNRVLSLSNVFVLTANQSSSCVHRFEKSYHQHMLQAFTLKEGWHTFPV</sequence>
<evidence type="ECO:0000313" key="3">
    <source>
        <dbReference type="Proteomes" id="UP000027586"/>
    </source>
</evidence>
<dbReference type="VEuPathDB" id="FungiDB:LCOR_11437.1"/>
<accession>A0A068SHD2</accession>
<gene>
    <name evidence="2" type="ORF">LCOR_11437.1</name>
</gene>
<dbReference type="EMBL" id="CBTN010000101">
    <property type="protein sequence ID" value="CDH60656.1"/>
    <property type="molecule type" value="Genomic_DNA"/>
</dbReference>
<feature type="region of interest" description="Disordered" evidence="1">
    <location>
        <begin position="123"/>
        <end position="143"/>
    </location>
</feature>
<evidence type="ECO:0000313" key="2">
    <source>
        <dbReference type="EMBL" id="CDH60656.1"/>
    </source>
</evidence>
<reference evidence="2" key="1">
    <citation type="submission" date="2013-08" db="EMBL/GenBank/DDBJ databases">
        <title>Gene expansion shapes genome architecture in the human pathogen Lichtheimia corymbifera: an evolutionary genomics analysis in the ancient terrestrial Mucorales (Mucoromycotina).</title>
        <authorList>
            <person name="Schwartze V.U."/>
            <person name="Winter S."/>
            <person name="Shelest E."/>
            <person name="Marcet-Houben M."/>
            <person name="Horn F."/>
            <person name="Wehner S."/>
            <person name="Hoffmann K."/>
            <person name="Riege K."/>
            <person name="Sammeth M."/>
            <person name="Nowrousian M."/>
            <person name="Valiante V."/>
            <person name="Linde J."/>
            <person name="Jacobsen I.D."/>
            <person name="Marz M."/>
            <person name="Brakhage A.A."/>
            <person name="Gabaldon T."/>
            <person name="Bocker S."/>
            <person name="Voigt K."/>
        </authorList>
    </citation>
    <scope>NUCLEOTIDE SEQUENCE [LARGE SCALE GENOMIC DNA]</scope>
    <source>
        <strain evidence="2">FSU 9682</strain>
    </source>
</reference>
<dbReference type="OrthoDB" id="2289310at2759"/>
<proteinExistence type="predicted"/>
<comment type="caution">
    <text evidence="2">The sequence shown here is derived from an EMBL/GenBank/DDBJ whole genome shotgun (WGS) entry which is preliminary data.</text>
</comment>
<evidence type="ECO:0000256" key="1">
    <source>
        <dbReference type="SAM" id="MobiDB-lite"/>
    </source>
</evidence>
<dbReference type="AlphaFoldDB" id="A0A068SHD2"/>
<keyword evidence="3" id="KW-1185">Reference proteome</keyword>
<feature type="region of interest" description="Disordered" evidence="1">
    <location>
        <begin position="1"/>
        <end position="20"/>
    </location>
</feature>
<dbReference type="Proteomes" id="UP000027586">
    <property type="component" value="Unassembled WGS sequence"/>
</dbReference>
<organism evidence="2 3">
    <name type="scientific">Lichtheimia corymbifera JMRC:FSU:9682</name>
    <dbReference type="NCBI Taxonomy" id="1263082"/>
    <lineage>
        <taxon>Eukaryota</taxon>
        <taxon>Fungi</taxon>
        <taxon>Fungi incertae sedis</taxon>
        <taxon>Mucoromycota</taxon>
        <taxon>Mucoromycotina</taxon>
        <taxon>Mucoromycetes</taxon>
        <taxon>Mucorales</taxon>
        <taxon>Lichtheimiaceae</taxon>
        <taxon>Lichtheimia</taxon>
    </lineage>
</organism>